<dbReference type="OrthoDB" id="306726at2"/>
<accession>R3W1P1</accession>
<dbReference type="RefSeq" id="WP_010769759.1">
    <property type="nucleotide sequence ID" value="NZ_ASWE01000001.1"/>
</dbReference>
<dbReference type="AlphaFoldDB" id="R3W1P1"/>
<name>R3W1P1_9ENTE</name>
<dbReference type="Proteomes" id="UP000013785">
    <property type="component" value="Unassembled WGS sequence"/>
</dbReference>
<organism evidence="1 2">
    <name type="scientific">Enterococcus phoeniculicola ATCC BAA-412</name>
    <dbReference type="NCBI Taxonomy" id="1158610"/>
    <lineage>
        <taxon>Bacteria</taxon>
        <taxon>Bacillati</taxon>
        <taxon>Bacillota</taxon>
        <taxon>Bacilli</taxon>
        <taxon>Lactobacillales</taxon>
        <taxon>Enterococcaceae</taxon>
        <taxon>Enterococcus</taxon>
    </lineage>
</organism>
<evidence type="ECO:0000313" key="1">
    <source>
        <dbReference type="EMBL" id="EOL41562.1"/>
    </source>
</evidence>
<dbReference type="eggNOG" id="COG4812">
    <property type="taxonomic scope" value="Bacteria"/>
</dbReference>
<sequence length="181" mass="21190">MHFITESELRTTYRKAPFQEFTLKPEERLTPEGKQFLIDKKVALIEVRVSENGLEEVEELPEFSFYKGWLSCELYEAAILAMDYSVTMSQELLKLEQEVNEMLGKEDDKIESCIETVFESETFELEAVHLFSHHGKLLIKLKKIEEFIHLIHAKYPQCQKSLQMTNKKLNEFRKQLVGAGQ</sequence>
<dbReference type="HOGENOM" id="CLU_1486894_0_0_9"/>
<gene>
    <name evidence="1" type="ORF">UC3_03125</name>
</gene>
<dbReference type="STRING" id="154621.RV11_GL000937"/>
<reference evidence="1 2" key="1">
    <citation type="submission" date="2013-02" db="EMBL/GenBank/DDBJ databases">
        <title>The Genome Sequence of Enterococcus phoeniculicola BAA-412.</title>
        <authorList>
            <consortium name="The Broad Institute Genome Sequencing Platform"/>
            <consortium name="The Broad Institute Genome Sequencing Center for Infectious Disease"/>
            <person name="Earl A.M."/>
            <person name="Gilmore M.S."/>
            <person name="Lebreton F."/>
            <person name="Walker B."/>
            <person name="Young S.K."/>
            <person name="Zeng Q."/>
            <person name="Gargeya S."/>
            <person name="Fitzgerald M."/>
            <person name="Haas B."/>
            <person name="Abouelleil A."/>
            <person name="Alvarado L."/>
            <person name="Arachchi H.M."/>
            <person name="Berlin A.M."/>
            <person name="Chapman S.B."/>
            <person name="Dewar J."/>
            <person name="Goldberg J."/>
            <person name="Griggs A."/>
            <person name="Gujja S."/>
            <person name="Hansen M."/>
            <person name="Howarth C."/>
            <person name="Imamovic A."/>
            <person name="Larimer J."/>
            <person name="McCowan C."/>
            <person name="Murphy C."/>
            <person name="Neiman D."/>
            <person name="Pearson M."/>
            <person name="Priest M."/>
            <person name="Roberts A."/>
            <person name="Saif S."/>
            <person name="Shea T."/>
            <person name="Sisk P."/>
            <person name="Sykes S."/>
            <person name="Wortman J."/>
            <person name="Nusbaum C."/>
            <person name="Birren B."/>
        </authorList>
    </citation>
    <scope>NUCLEOTIDE SEQUENCE [LARGE SCALE GENOMIC DNA]</scope>
    <source>
        <strain evidence="1 2">ATCC BAA-412</strain>
    </source>
</reference>
<proteinExistence type="predicted"/>
<dbReference type="PATRIC" id="fig|1158610.3.peg.3113"/>
<comment type="caution">
    <text evidence="1">The sequence shown here is derived from an EMBL/GenBank/DDBJ whole genome shotgun (WGS) entry which is preliminary data.</text>
</comment>
<protein>
    <submittedName>
        <fullName evidence="1">Uncharacterized protein</fullName>
    </submittedName>
</protein>
<evidence type="ECO:0000313" key="2">
    <source>
        <dbReference type="Proteomes" id="UP000013785"/>
    </source>
</evidence>
<keyword evidence="2" id="KW-1185">Reference proteome</keyword>
<dbReference type="EMBL" id="AJAT01000018">
    <property type="protein sequence ID" value="EOL41562.1"/>
    <property type="molecule type" value="Genomic_DNA"/>
</dbReference>